<name>W4Q1A8_9BACI</name>
<keyword evidence="2" id="KW-1185">Reference proteome</keyword>
<dbReference type="RefSeq" id="WP_034743974.1">
    <property type="nucleotide sequence ID" value="NZ_BAUT01000010.1"/>
</dbReference>
<dbReference type="STRING" id="1236970.JCM9140_1481"/>
<gene>
    <name evidence="1" type="ORF">JCM9140_1481</name>
</gene>
<evidence type="ECO:0000313" key="2">
    <source>
        <dbReference type="Proteomes" id="UP000018890"/>
    </source>
</evidence>
<protein>
    <submittedName>
        <fullName evidence="1">Uncharacterized protein</fullName>
    </submittedName>
</protein>
<reference evidence="1" key="1">
    <citation type="journal article" date="2014" name="Genome Announc.">
        <title>Draft Genome Sequences of Three Alkaliphilic Bacillus Strains, Bacillus wakoensis JCM 9140T, Bacillus akibai JCM 9157T, and Bacillus hemicellulosilyticus JCM 9152T.</title>
        <authorList>
            <person name="Yuki M."/>
            <person name="Oshima K."/>
            <person name="Suda W."/>
            <person name="Oshida Y."/>
            <person name="Kitamura K."/>
            <person name="Iida T."/>
            <person name="Hattori M."/>
            <person name="Ohkuma M."/>
        </authorList>
    </citation>
    <scope>NUCLEOTIDE SEQUENCE [LARGE SCALE GENOMIC DNA]</scope>
    <source>
        <strain evidence="1">JCM 9140</strain>
    </source>
</reference>
<proteinExistence type="predicted"/>
<dbReference type="EMBL" id="BAUT01000010">
    <property type="protein sequence ID" value="GAE25483.1"/>
    <property type="molecule type" value="Genomic_DNA"/>
</dbReference>
<dbReference type="AlphaFoldDB" id="W4Q1A8"/>
<sequence>MEKCLIFIFLSLFLLLVSSPFGEKKTYERKDVTVCKEKNQYDVALDEDAYANSQSLSSSPLLSLYLLYMMEKVRIMHLMT</sequence>
<evidence type="ECO:0000313" key="1">
    <source>
        <dbReference type="EMBL" id="GAE25483.1"/>
    </source>
</evidence>
<comment type="caution">
    <text evidence="1">The sequence shown here is derived from an EMBL/GenBank/DDBJ whole genome shotgun (WGS) entry which is preliminary data.</text>
</comment>
<accession>W4Q1A8</accession>
<organism evidence="1 2">
    <name type="scientific">Halalkalibacter wakoensis JCM 9140</name>
    <dbReference type="NCBI Taxonomy" id="1236970"/>
    <lineage>
        <taxon>Bacteria</taxon>
        <taxon>Bacillati</taxon>
        <taxon>Bacillota</taxon>
        <taxon>Bacilli</taxon>
        <taxon>Bacillales</taxon>
        <taxon>Bacillaceae</taxon>
        <taxon>Halalkalibacter</taxon>
    </lineage>
</organism>
<dbReference type="Proteomes" id="UP000018890">
    <property type="component" value="Unassembled WGS sequence"/>
</dbReference>